<dbReference type="InterPro" id="IPR027056">
    <property type="entry name" value="Gluconate_2DH_su3"/>
</dbReference>
<sequence>MNRRKALKIGVGLTSIATLGATIKPWFTKNLPLDSRVFSDMKDLLAELAETIIPETDTPGAKLAGVADYLLLVINDCFTIKEQRIFYQGLTVVEKMAVEKFGQSFVCCDAKIREELLTILENDDGHYQGLLYKIKRKLWGRSFLDLLKEHVVEGYCTSEAGATKGLAYQAIPMKYEGCITIGPDQKAWATR</sequence>
<dbReference type="Pfam" id="PF13618">
    <property type="entry name" value="Gluconate_2-dh3"/>
    <property type="match status" value="1"/>
</dbReference>
<dbReference type="Proteomes" id="UP001501411">
    <property type="component" value="Unassembled WGS sequence"/>
</dbReference>
<evidence type="ECO:0000313" key="2">
    <source>
        <dbReference type="Proteomes" id="UP001501411"/>
    </source>
</evidence>
<protein>
    <submittedName>
        <fullName evidence="1">Gluconate 2-dehydrogenase subunit 3 family protein</fullName>
    </submittedName>
</protein>
<gene>
    <name evidence="1" type="ORF">GCM10023231_03170</name>
</gene>
<name>A0ABP9AFW6_9SPHI</name>
<reference evidence="2" key="1">
    <citation type="journal article" date="2019" name="Int. J. Syst. Evol. Microbiol.">
        <title>The Global Catalogue of Microorganisms (GCM) 10K type strain sequencing project: providing services to taxonomists for standard genome sequencing and annotation.</title>
        <authorList>
            <consortium name="The Broad Institute Genomics Platform"/>
            <consortium name="The Broad Institute Genome Sequencing Center for Infectious Disease"/>
            <person name="Wu L."/>
            <person name="Ma J."/>
        </authorList>
    </citation>
    <scope>NUCLEOTIDE SEQUENCE [LARGE SCALE GENOMIC DNA]</scope>
    <source>
        <strain evidence="2">JCM 18200</strain>
    </source>
</reference>
<keyword evidence="2" id="KW-1185">Reference proteome</keyword>
<dbReference type="RefSeq" id="WP_345229935.1">
    <property type="nucleotide sequence ID" value="NZ_BAABIQ010000003.1"/>
</dbReference>
<evidence type="ECO:0000313" key="1">
    <source>
        <dbReference type="EMBL" id="GAA4779738.1"/>
    </source>
</evidence>
<comment type="caution">
    <text evidence="1">The sequence shown here is derived from an EMBL/GenBank/DDBJ whole genome shotgun (WGS) entry which is preliminary data.</text>
</comment>
<dbReference type="EMBL" id="BAABIQ010000003">
    <property type="protein sequence ID" value="GAA4779738.1"/>
    <property type="molecule type" value="Genomic_DNA"/>
</dbReference>
<proteinExistence type="predicted"/>
<accession>A0ABP9AFW6</accession>
<organism evidence="1 2">
    <name type="scientific">Olivibacter ginsenosidimutans</name>
    <dbReference type="NCBI Taxonomy" id="1176537"/>
    <lineage>
        <taxon>Bacteria</taxon>
        <taxon>Pseudomonadati</taxon>
        <taxon>Bacteroidota</taxon>
        <taxon>Sphingobacteriia</taxon>
        <taxon>Sphingobacteriales</taxon>
        <taxon>Sphingobacteriaceae</taxon>
        <taxon>Olivibacter</taxon>
    </lineage>
</organism>